<dbReference type="AlphaFoldDB" id="A0ABD3NNF2"/>
<proteinExistence type="predicted"/>
<name>A0ABD3NNF2_9STRA</name>
<evidence type="ECO:0000313" key="3">
    <source>
        <dbReference type="Proteomes" id="UP001516023"/>
    </source>
</evidence>
<protein>
    <submittedName>
        <fullName evidence="2">Uncharacterized protein</fullName>
    </submittedName>
</protein>
<gene>
    <name evidence="2" type="ORF">HJC23_008906</name>
</gene>
<feature type="compositionally biased region" description="Polar residues" evidence="1">
    <location>
        <begin position="15"/>
        <end position="31"/>
    </location>
</feature>
<accession>A0ABD3NNF2</accession>
<evidence type="ECO:0000256" key="1">
    <source>
        <dbReference type="SAM" id="MobiDB-lite"/>
    </source>
</evidence>
<comment type="caution">
    <text evidence="2">The sequence shown here is derived from an EMBL/GenBank/DDBJ whole genome shotgun (WGS) entry which is preliminary data.</text>
</comment>
<sequence>MPRSVTKVNDDGTDASPSTSDEPASDSTRQSKIQKKSNGIEMSKQEAKEKAIMLKMKKEVHMQFEHLLKTVMQKPEIFKRPEMQYLREFVAAVENNRDVFPRVMGDMLYNEYIQSTRDCSDNDINLTAGYIDALSRGQDTSSAYFNKLILQVVARDTFQQHARINRGDNDVDGYTQITQLQLCDGDGNTMLGRMATHLAAEARKLKEGDIIKLVLFTELTHKLGTSLPKPAVFILEYSHVGYAKVASDIHLPLCCNFSNQPNKSYPTANTAQKVVSESDAECRHGKRLCSVYGISMLNCVTKTNPVSRLDLATVREDCYFANKKVEDMDNCEKRCMIYWWYATNIYSICGKNKRRQLPNCLVKAIRDAYPEDDDIYEGFHFSE</sequence>
<reference evidence="2 3" key="1">
    <citation type="journal article" date="2020" name="G3 (Bethesda)">
        <title>Improved Reference Genome for Cyclotella cryptica CCMP332, a Model for Cell Wall Morphogenesis, Salinity Adaptation, and Lipid Production in Diatoms (Bacillariophyta).</title>
        <authorList>
            <person name="Roberts W.R."/>
            <person name="Downey K.M."/>
            <person name="Ruck E.C."/>
            <person name="Traller J.C."/>
            <person name="Alverson A.J."/>
        </authorList>
    </citation>
    <scope>NUCLEOTIDE SEQUENCE [LARGE SCALE GENOMIC DNA]</scope>
    <source>
        <strain evidence="2 3">CCMP332</strain>
    </source>
</reference>
<evidence type="ECO:0000313" key="2">
    <source>
        <dbReference type="EMBL" id="KAL3777304.1"/>
    </source>
</evidence>
<feature type="region of interest" description="Disordered" evidence="1">
    <location>
        <begin position="1"/>
        <end position="45"/>
    </location>
</feature>
<keyword evidence="3" id="KW-1185">Reference proteome</keyword>
<organism evidence="2 3">
    <name type="scientific">Cyclotella cryptica</name>
    <dbReference type="NCBI Taxonomy" id="29204"/>
    <lineage>
        <taxon>Eukaryota</taxon>
        <taxon>Sar</taxon>
        <taxon>Stramenopiles</taxon>
        <taxon>Ochrophyta</taxon>
        <taxon>Bacillariophyta</taxon>
        <taxon>Coscinodiscophyceae</taxon>
        <taxon>Thalassiosirophycidae</taxon>
        <taxon>Stephanodiscales</taxon>
        <taxon>Stephanodiscaceae</taxon>
        <taxon>Cyclotella</taxon>
    </lineage>
</organism>
<dbReference type="EMBL" id="JABMIG020000453">
    <property type="protein sequence ID" value="KAL3777304.1"/>
    <property type="molecule type" value="Genomic_DNA"/>
</dbReference>
<dbReference type="Proteomes" id="UP001516023">
    <property type="component" value="Unassembled WGS sequence"/>
</dbReference>